<evidence type="ECO:0000313" key="2">
    <source>
        <dbReference type="Proteomes" id="UP000620559"/>
    </source>
</evidence>
<name>A0A8J7EXJ6_9CYAN</name>
<reference evidence="1" key="1">
    <citation type="submission" date="2020-10" db="EMBL/GenBank/DDBJ databases">
        <authorList>
            <person name="Castelo-Branco R."/>
            <person name="Eusebio N."/>
            <person name="Adriana R."/>
            <person name="Vieira A."/>
            <person name="Brugerolle De Fraissinette N."/>
            <person name="Rezende De Castro R."/>
            <person name="Schneider M.P."/>
            <person name="Vasconcelos V."/>
            <person name="Leao P.N."/>
        </authorList>
    </citation>
    <scope>NUCLEOTIDE SEQUENCE</scope>
    <source>
        <strain evidence="1">LEGE 06105</strain>
    </source>
</reference>
<proteinExistence type="predicted"/>
<keyword evidence="2" id="KW-1185">Reference proteome</keyword>
<protein>
    <submittedName>
        <fullName evidence="1">MmgE/PrpD family protein</fullName>
    </submittedName>
</protein>
<organism evidence="1 2">
    <name type="scientific">Plectonema cf. radiosum LEGE 06105</name>
    <dbReference type="NCBI Taxonomy" id="945769"/>
    <lineage>
        <taxon>Bacteria</taxon>
        <taxon>Bacillati</taxon>
        <taxon>Cyanobacteriota</taxon>
        <taxon>Cyanophyceae</taxon>
        <taxon>Oscillatoriophycideae</taxon>
        <taxon>Oscillatoriales</taxon>
        <taxon>Microcoleaceae</taxon>
        <taxon>Plectonema</taxon>
    </lineage>
</organism>
<dbReference type="Proteomes" id="UP000620559">
    <property type="component" value="Unassembled WGS sequence"/>
</dbReference>
<gene>
    <name evidence="1" type="ORF">IQ247_04350</name>
</gene>
<sequence length="70" mass="8188">MDSKEFLDWANKLTENAQAGVREEIAEHKQHGLDIFYMEGEIPIMEKSDGTKYEYKMVNDQPVIIRKIKS</sequence>
<dbReference type="AlphaFoldDB" id="A0A8J7EXJ6"/>
<dbReference type="RefSeq" id="WP_193917433.1">
    <property type="nucleotide sequence ID" value="NZ_JADEWL010000009.1"/>
</dbReference>
<dbReference type="EMBL" id="JADEWL010000009">
    <property type="protein sequence ID" value="MBE9211956.1"/>
    <property type="molecule type" value="Genomic_DNA"/>
</dbReference>
<evidence type="ECO:0000313" key="1">
    <source>
        <dbReference type="EMBL" id="MBE9211956.1"/>
    </source>
</evidence>
<comment type="caution">
    <text evidence="1">The sequence shown here is derived from an EMBL/GenBank/DDBJ whole genome shotgun (WGS) entry which is preliminary data.</text>
</comment>
<accession>A0A8J7EXJ6</accession>